<proteinExistence type="predicted"/>
<dbReference type="EMBL" id="GBRH01267044">
    <property type="protein sequence ID" value="JAD30851.1"/>
    <property type="molecule type" value="Transcribed_RNA"/>
</dbReference>
<reference evidence="2" key="2">
    <citation type="journal article" date="2015" name="Data Brief">
        <title>Shoot transcriptome of the giant reed, Arundo donax.</title>
        <authorList>
            <person name="Barrero R.A."/>
            <person name="Guerrero F.D."/>
            <person name="Moolhuijzen P."/>
            <person name="Goolsby J.A."/>
            <person name="Tidwell J."/>
            <person name="Bellgard S.E."/>
            <person name="Bellgard M.I."/>
        </authorList>
    </citation>
    <scope>NUCLEOTIDE SEQUENCE</scope>
    <source>
        <tissue evidence="2">Shoot tissue taken approximately 20 cm above the soil surface</tissue>
    </source>
</reference>
<accession>A0A0A8YW82</accession>
<dbReference type="AlphaFoldDB" id="A0A0A8YW82"/>
<evidence type="ECO:0000256" key="1">
    <source>
        <dbReference type="SAM" id="MobiDB-lite"/>
    </source>
</evidence>
<organism evidence="2">
    <name type="scientific">Arundo donax</name>
    <name type="common">Giant reed</name>
    <name type="synonym">Donax arundinaceus</name>
    <dbReference type="NCBI Taxonomy" id="35708"/>
    <lineage>
        <taxon>Eukaryota</taxon>
        <taxon>Viridiplantae</taxon>
        <taxon>Streptophyta</taxon>
        <taxon>Embryophyta</taxon>
        <taxon>Tracheophyta</taxon>
        <taxon>Spermatophyta</taxon>
        <taxon>Magnoliopsida</taxon>
        <taxon>Liliopsida</taxon>
        <taxon>Poales</taxon>
        <taxon>Poaceae</taxon>
        <taxon>PACMAD clade</taxon>
        <taxon>Arundinoideae</taxon>
        <taxon>Arundineae</taxon>
        <taxon>Arundo</taxon>
    </lineage>
</organism>
<evidence type="ECO:0000313" key="2">
    <source>
        <dbReference type="EMBL" id="JAD30851.1"/>
    </source>
</evidence>
<protein>
    <submittedName>
        <fullName evidence="2">Uncharacterized protein</fullName>
    </submittedName>
</protein>
<sequence>MRRRRRRKQPPAAHSNRNKIGTSTDKSTRNFFGRLEPVVLISVGGVFLDARVELNDHASTRCSSPDRPVAAEKHTATSSGR</sequence>
<feature type="region of interest" description="Disordered" evidence="1">
    <location>
        <begin position="1"/>
        <end position="28"/>
    </location>
</feature>
<name>A0A0A8YW82_ARUDO</name>
<feature type="region of interest" description="Disordered" evidence="1">
    <location>
        <begin position="58"/>
        <end position="81"/>
    </location>
</feature>
<reference evidence="2" key="1">
    <citation type="submission" date="2014-09" db="EMBL/GenBank/DDBJ databases">
        <authorList>
            <person name="Magalhaes I.L.F."/>
            <person name="Oliveira U."/>
            <person name="Santos F.R."/>
            <person name="Vidigal T.H.D.A."/>
            <person name="Brescovit A.D."/>
            <person name="Santos A.J."/>
        </authorList>
    </citation>
    <scope>NUCLEOTIDE SEQUENCE</scope>
    <source>
        <tissue evidence="2">Shoot tissue taken approximately 20 cm above the soil surface</tissue>
    </source>
</reference>